<gene>
    <name evidence="1" type="ORF">OVA965_LOCUS33999</name>
    <name evidence="2" type="ORF">TMI583_LOCUS34908</name>
</gene>
<dbReference type="EMBL" id="CAJNOK010028062">
    <property type="protein sequence ID" value="CAF1429847.1"/>
    <property type="molecule type" value="Genomic_DNA"/>
</dbReference>
<proteinExistence type="predicted"/>
<sequence length="88" mass="10087">MFADMMHEVILPLISLTHDDPLSKLSEKLEVYNYVVIKFSHEEYDEKLTKTMKPIIFGIITSIDLLDFVIKNKPDENGVGGNELTCTR</sequence>
<evidence type="ECO:0008006" key="4">
    <source>
        <dbReference type="Google" id="ProtNLM"/>
    </source>
</evidence>
<dbReference type="Proteomes" id="UP000682733">
    <property type="component" value="Unassembled WGS sequence"/>
</dbReference>
<dbReference type="InterPro" id="IPR046342">
    <property type="entry name" value="CBS_dom_sf"/>
</dbReference>
<dbReference type="Gene3D" id="3.10.580.10">
    <property type="entry name" value="CBS-domain"/>
    <property type="match status" value="1"/>
</dbReference>
<protein>
    <recommendedName>
        <fullName evidence="4">CBS domain-containing protein</fullName>
    </recommendedName>
</protein>
<name>A0A8S2SL97_9BILA</name>
<evidence type="ECO:0000313" key="2">
    <source>
        <dbReference type="EMBL" id="CAF4228166.1"/>
    </source>
</evidence>
<dbReference type="AlphaFoldDB" id="A0A8S2SL97"/>
<dbReference type="Proteomes" id="UP000677228">
    <property type="component" value="Unassembled WGS sequence"/>
</dbReference>
<dbReference type="EMBL" id="CAJOBA010049843">
    <property type="protein sequence ID" value="CAF4228166.1"/>
    <property type="molecule type" value="Genomic_DNA"/>
</dbReference>
<accession>A0A8S2SL97</accession>
<reference evidence="2" key="1">
    <citation type="submission" date="2021-02" db="EMBL/GenBank/DDBJ databases">
        <authorList>
            <person name="Nowell W R."/>
        </authorList>
    </citation>
    <scope>NUCLEOTIDE SEQUENCE</scope>
</reference>
<comment type="caution">
    <text evidence="2">The sequence shown here is derived from an EMBL/GenBank/DDBJ whole genome shotgun (WGS) entry which is preliminary data.</text>
</comment>
<organism evidence="2 3">
    <name type="scientific">Didymodactylos carnosus</name>
    <dbReference type="NCBI Taxonomy" id="1234261"/>
    <lineage>
        <taxon>Eukaryota</taxon>
        <taxon>Metazoa</taxon>
        <taxon>Spiralia</taxon>
        <taxon>Gnathifera</taxon>
        <taxon>Rotifera</taxon>
        <taxon>Eurotatoria</taxon>
        <taxon>Bdelloidea</taxon>
        <taxon>Philodinida</taxon>
        <taxon>Philodinidae</taxon>
        <taxon>Didymodactylos</taxon>
    </lineage>
</organism>
<evidence type="ECO:0000313" key="3">
    <source>
        <dbReference type="Proteomes" id="UP000682733"/>
    </source>
</evidence>
<evidence type="ECO:0000313" key="1">
    <source>
        <dbReference type="EMBL" id="CAF1429847.1"/>
    </source>
</evidence>